<dbReference type="AlphaFoldDB" id="W0SD34"/>
<dbReference type="Gene3D" id="2.10.70.10">
    <property type="entry name" value="Complement Module, domain 1"/>
    <property type="match status" value="1"/>
</dbReference>
<dbReference type="RefSeq" id="WP_041101654.1">
    <property type="nucleotide sequence ID" value="NZ_AP012547.1"/>
</dbReference>
<sequence length="60" mass="6753">MKNDPQPPTTKPEMSRTPAVIPRPLDSVALLGTKGEVEITHQGETYRLRRTRQGKLILTK</sequence>
<proteinExistence type="predicted"/>
<dbReference type="STRING" id="1223802.SUTH_00868"/>
<feature type="compositionally biased region" description="Pro residues" evidence="1">
    <location>
        <begin position="1"/>
        <end position="10"/>
    </location>
</feature>
<dbReference type="EMBL" id="AP012547">
    <property type="protein sequence ID" value="BAO28675.1"/>
    <property type="molecule type" value="Genomic_DNA"/>
</dbReference>
<keyword evidence="3" id="KW-1185">Reference proteome</keyword>
<dbReference type="HOGENOM" id="CLU_178563_3_2_4"/>
<dbReference type="Proteomes" id="UP000031637">
    <property type="component" value="Chromosome"/>
</dbReference>
<gene>
    <name evidence="2" type="ORF">SUTH_00868</name>
</gene>
<reference evidence="2 3" key="1">
    <citation type="journal article" date="2014" name="Syst. Appl. Microbiol.">
        <title>Complete genomes of freshwater sulfur oxidizers Sulfuricella denitrificans skB26 and Sulfuritalea hydrogenivorans sk43H: genetic insights into the sulfur oxidation pathway of betaproteobacteria.</title>
        <authorList>
            <person name="Watanabe T."/>
            <person name="Kojima H."/>
            <person name="Fukui M."/>
        </authorList>
    </citation>
    <scope>NUCLEOTIDE SEQUENCE [LARGE SCALE GENOMIC DNA]</scope>
    <source>
        <strain evidence="2">DSM22779</strain>
    </source>
</reference>
<evidence type="ECO:0000313" key="3">
    <source>
        <dbReference type="Proteomes" id="UP000031637"/>
    </source>
</evidence>
<evidence type="ECO:0000256" key="1">
    <source>
        <dbReference type="SAM" id="MobiDB-lite"/>
    </source>
</evidence>
<accession>W0SD34</accession>
<dbReference type="InterPro" id="IPR019600">
    <property type="entry name" value="Hemin_uptake_protein_HemP"/>
</dbReference>
<dbReference type="KEGG" id="shd:SUTH_00868"/>
<dbReference type="Pfam" id="PF10636">
    <property type="entry name" value="hemP"/>
    <property type="match status" value="1"/>
</dbReference>
<dbReference type="OrthoDB" id="5348353at2"/>
<evidence type="ECO:0000313" key="2">
    <source>
        <dbReference type="EMBL" id="BAO28675.1"/>
    </source>
</evidence>
<feature type="region of interest" description="Disordered" evidence="1">
    <location>
        <begin position="1"/>
        <end position="20"/>
    </location>
</feature>
<name>W0SD34_9PROT</name>
<organism evidence="2 3">
    <name type="scientific">Sulfuritalea hydrogenivorans sk43H</name>
    <dbReference type="NCBI Taxonomy" id="1223802"/>
    <lineage>
        <taxon>Bacteria</taxon>
        <taxon>Pseudomonadati</taxon>
        <taxon>Pseudomonadota</taxon>
        <taxon>Betaproteobacteria</taxon>
        <taxon>Nitrosomonadales</taxon>
        <taxon>Sterolibacteriaceae</taxon>
        <taxon>Sulfuritalea</taxon>
    </lineage>
</organism>
<protein>
    <submittedName>
        <fullName evidence="2">Hemin uptake protein HemP</fullName>
    </submittedName>
</protein>